<dbReference type="PANTHER" id="PTHR38471:SF2">
    <property type="entry name" value="FOUR HELIX BUNDLE PROTEIN"/>
    <property type="match status" value="1"/>
</dbReference>
<proteinExistence type="predicted"/>
<evidence type="ECO:0000313" key="2">
    <source>
        <dbReference type="Proteomes" id="UP001163821"/>
    </source>
</evidence>
<dbReference type="EMBL" id="JAPAAF010000001">
    <property type="protein sequence ID" value="MCW0481281.1"/>
    <property type="molecule type" value="Genomic_DNA"/>
</dbReference>
<reference evidence="1" key="1">
    <citation type="submission" date="2022-10" db="EMBL/GenBank/DDBJ databases">
        <title>Gaoshiqiia sediminis gen. nov., sp. nov., isolated from coastal sediment.</title>
        <authorList>
            <person name="Yu W.X."/>
            <person name="Mu D.S."/>
            <person name="Du J.Z."/>
            <person name="Liang Y.Q."/>
        </authorList>
    </citation>
    <scope>NUCLEOTIDE SEQUENCE</scope>
    <source>
        <strain evidence="1">A06</strain>
    </source>
</reference>
<keyword evidence="2" id="KW-1185">Reference proteome</keyword>
<dbReference type="CDD" id="cd16377">
    <property type="entry name" value="23S_rRNA_IVP_like"/>
    <property type="match status" value="1"/>
</dbReference>
<dbReference type="PANTHER" id="PTHR38471">
    <property type="entry name" value="FOUR HELIX BUNDLE PROTEIN"/>
    <property type="match status" value="1"/>
</dbReference>
<gene>
    <name evidence="1" type="ORF">N2K84_00975</name>
</gene>
<dbReference type="AlphaFoldDB" id="A0AA41Y0M6"/>
<dbReference type="NCBIfam" id="NF008911">
    <property type="entry name" value="PRK12275.1-2"/>
    <property type="match status" value="1"/>
</dbReference>
<accession>A0AA41Y0M6</accession>
<dbReference type="InterPro" id="IPR036583">
    <property type="entry name" value="23S_rRNA_IVS_sf"/>
</dbReference>
<dbReference type="SUPFAM" id="SSF158446">
    <property type="entry name" value="IVS-encoded protein-like"/>
    <property type="match status" value="1"/>
</dbReference>
<dbReference type="RefSeq" id="WP_282589885.1">
    <property type="nucleotide sequence ID" value="NZ_JAPAAF010000001.1"/>
</dbReference>
<organism evidence="1 2">
    <name type="scientific">Gaoshiqia sediminis</name>
    <dbReference type="NCBI Taxonomy" id="2986998"/>
    <lineage>
        <taxon>Bacteria</taxon>
        <taxon>Pseudomonadati</taxon>
        <taxon>Bacteroidota</taxon>
        <taxon>Bacteroidia</taxon>
        <taxon>Marinilabiliales</taxon>
        <taxon>Prolixibacteraceae</taxon>
        <taxon>Gaoshiqia</taxon>
    </lineage>
</organism>
<evidence type="ECO:0000313" key="1">
    <source>
        <dbReference type="EMBL" id="MCW0481281.1"/>
    </source>
</evidence>
<dbReference type="Proteomes" id="UP001163821">
    <property type="component" value="Unassembled WGS sequence"/>
</dbReference>
<name>A0AA41Y0M6_9BACT</name>
<comment type="caution">
    <text evidence="1">The sequence shown here is derived from an EMBL/GenBank/DDBJ whole genome shotgun (WGS) entry which is preliminary data.</text>
</comment>
<dbReference type="Gene3D" id="1.20.1440.60">
    <property type="entry name" value="23S rRNA-intervening sequence"/>
    <property type="match status" value="1"/>
</dbReference>
<sequence>MKDFKKLKVWQKGIDLVVDIYKTSKSFPKEELYGLTSQIRRCAISVPSNIAEGSGRNSDKDFHRFLDISLGSSFELETQLIIANKLEYLSENEFDELTKKIQEEQKMITGLQKSINISK</sequence>
<dbReference type="Pfam" id="PF05635">
    <property type="entry name" value="23S_rRNA_IVP"/>
    <property type="match status" value="1"/>
</dbReference>
<protein>
    <submittedName>
        <fullName evidence="1">Four helix bundle protein</fullName>
    </submittedName>
</protein>
<dbReference type="InterPro" id="IPR012657">
    <property type="entry name" value="23S_rRNA-intervening_sequence"/>
</dbReference>
<dbReference type="NCBIfam" id="TIGR02436">
    <property type="entry name" value="four helix bundle protein"/>
    <property type="match status" value="1"/>
</dbReference>